<protein>
    <submittedName>
        <fullName evidence="1">Uncharacterized protein</fullName>
    </submittedName>
</protein>
<gene>
    <name evidence="1" type="ORF">FRC98_18755</name>
</gene>
<organism evidence="1 2">
    <name type="scientific">Lujinxingia vulgaris</name>
    <dbReference type="NCBI Taxonomy" id="2600176"/>
    <lineage>
        <taxon>Bacteria</taxon>
        <taxon>Deltaproteobacteria</taxon>
        <taxon>Bradymonadales</taxon>
        <taxon>Lujinxingiaceae</taxon>
        <taxon>Lujinxingia</taxon>
    </lineage>
</organism>
<keyword evidence="2" id="KW-1185">Reference proteome</keyword>
<dbReference type="EMBL" id="VOSM01000014">
    <property type="protein sequence ID" value="TXD34237.1"/>
    <property type="molecule type" value="Genomic_DNA"/>
</dbReference>
<dbReference type="Proteomes" id="UP000321412">
    <property type="component" value="Unassembled WGS sequence"/>
</dbReference>
<dbReference type="AlphaFoldDB" id="A0A5C6XAR9"/>
<reference evidence="1 2" key="1">
    <citation type="submission" date="2019-08" db="EMBL/GenBank/DDBJ databases">
        <title>Bradymonadales sp. TMQ4.</title>
        <authorList>
            <person name="Liang Q."/>
        </authorList>
    </citation>
    <scope>NUCLEOTIDE SEQUENCE [LARGE SCALE GENOMIC DNA]</scope>
    <source>
        <strain evidence="1 2">TMQ4</strain>
    </source>
</reference>
<evidence type="ECO:0000313" key="1">
    <source>
        <dbReference type="EMBL" id="TXD34237.1"/>
    </source>
</evidence>
<dbReference type="RefSeq" id="WP_146982959.1">
    <property type="nucleotide sequence ID" value="NZ_VOSM01000014.1"/>
</dbReference>
<sequence>MNKHHLRLMGGAKDEVRVSAATLQEAVGALLEGARQATRFAVEGESVRKGPRPAWLDAACAIDVTGLSAGSTLISIEAPTLREVEAAIFGDNAQGALFDEREDDLQERSAIDLFGEVLEAVMERDPDDIVADRALLDTCVRFAKLSGAGMEGLQLEGLQRRAGPLVIMPSDVPMMEMRRDETPAPRAARVVGTLDTISASRADLTLMLKDGTRISARLDSPNSETLKELFGQRVVVSGIAHYRPSGRLLKLDVESLAAASEGDSVFEAAPVALRNVPVMQMVPQDASSGVSAFFGTWPGDESEEELLKALQAIE</sequence>
<name>A0A5C6XAR9_9DELT</name>
<evidence type="ECO:0000313" key="2">
    <source>
        <dbReference type="Proteomes" id="UP000321412"/>
    </source>
</evidence>
<comment type="caution">
    <text evidence="1">The sequence shown here is derived from an EMBL/GenBank/DDBJ whole genome shotgun (WGS) entry which is preliminary data.</text>
</comment>
<proteinExistence type="predicted"/>
<dbReference type="OrthoDB" id="5526489at2"/>
<accession>A0A5C6XAR9</accession>